<gene>
    <name evidence="3" type="ORF">BWQ96_07122</name>
</gene>
<feature type="compositionally biased region" description="Basic residues" evidence="1">
    <location>
        <begin position="20"/>
        <end position="34"/>
    </location>
</feature>
<dbReference type="EMBL" id="NBIV01000135">
    <property type="protein sequence ID" value="PXF43178.1"/>
    <property type="molecule type" value="Genomic_DNA"/>
</dbReference>
<feature type="transmembrane region" description="Helical" evidence="2">
    <location>
        <begin position="107"/>
        <end position="126"/>
    </location>
</feature>
<keyword evidence="2" id="KW-0812">Transmembrane</keyword>
<feature type="compositionally biased region" description="Basic and acidic residues" evidence="1">
    <location>
        <begin position="35"/>
        <end position="47"/>
    </location>
</feature>
<evidence type="ECO:0000313" key="3">
    <source>
        <dbReference type="EMBL" id="PXF43178.1"/>
    </source>
</evidence>
<comment type="caution">
    <text evidence="3">The sequence shown here is derived from an EMBL/GenBank/DDBJ whole genome shotgun (WGS) entry which is preliminary data.</text>
</comment>
<dbReference type="AlphaFoldDB" id="A0A2V3IM79"/>
<evidence type="ECO:0000256" key="2">
    <source>
        <dbReference type="SAM" id="Phobius"/>
    </source>
</evidence>
<accession>A0A2V3IM79</accession>
<protein>
    <submittedName>
        <fullName evidence="3">Uncharacterized protein</fullName>
    </submittedName>
</protein>
<keyword evidence="2" id="KW-1133">Transmembrane helix</keyword>
<reference evidence="3 4" key="1">
    <citation type="journal article" date="2018" name="Mol. Biol. Evol.">
        <title>Analysis of the draft genome of the red seaweed Gracilariopsis chorda provides insights into genome size evolution in Rhodophyta.</title>
        <authorList>
            <person name="Lee J."/>
            <person name="Yang E.C."/>
            <person name="Graf L."/>
            <person name="Yang J.H."/>
            <person name="Qiu H."/>
            <person name="Zel Zion U."/>
            <person name="Chan C.X."/>
            <person name="Stephens T.G."/>
            <person name="Weber A.P.M."/>
            <person name="Boo G.H."/>
            <person name="Boo S.M."/>
            <person name="Kim K.M."/>
            <person name="Shin Y."/>
            <person name="Jung M."/>
            <person name="Lee S.J."/>
            <person name="Yim H.S."/>
            <person name="Lee J.H."/>
            <person name="Bhattacharya D."/>
            <person name="Yoon H.S."/>
        </authorList>
    </citation>
    <scope>NUCLEOTIDE SEQUENCE [LARGE SCALE GENOMIC DNA]</scope>
    <source>
        <strain evidence="3 4">SKKU-2015</strain>
        <tissue evidence="3">Whole body</tissue>
    </source>
</reference>
<dbReference type="Proteomes" id="UP000247409">
    <property type="component" value="Unassembled WGS sequence"/>
</dbReference>
<keyword evidence="4" id="KW-1185">Reference proteome</keyword>
<proteinExistence type="predicted"/>
<name>A0A2V3IM79_9FLOR</name>
<sequence>MCEARPPNDPTSLRTESQRRRNSPPKPLRRRQRRRNEPDPLEWDKLESVPLVRSDASPESGEDYWVDPTVTLSDADPGKVRAKKKSIEPALKRKLKSEVVSPYSDNWILRAVVVVALLVLAVWKFGGLDTVPIITVPDL</sequence>
<evidence type="ECO:0000256" key="1">
    <source>
        <dbReference type="SAM" id="MobiDB-lite"/>
    </source>
</evidence>
<dbReference type="OrthoDB" id="48363at2759"/>
<feature type="region of interest" description="Disordered" evidence="1">
    <location>
        <begin position="1"/>
        <end position="70"/>
    </location>
</feature>
<organism evidence="3 4">
    <name type="scientific">Gracilariopsis chorda</name>
    <dbReference type="NCBI Taxonomy" id="448386"/>
    <lineage>
        <taxon>Eukaryota</taxon>
        <taxon>Rhodophyta</taxon>
        <taxon>Florideophyceae</taxon>
        <taxon>Rhodymeniophycidae</taxon>
        <taxon>Gracilariales</taxon>
        <taxon>Gracilariaceae</taxon>
        <taxon>Gracilariopsis</taxon>
    </lineage>
</organism>
<evidence type="ECO:0000313" key="4">
    <source>
        <dbReference type="Proteomes" id="UP000247409"/>
    </source>
</evidence>
<keyword evidence="2" id="KW-0472">Membrane</keyword>